<comment type="caution">
    <text evidence="2">The sequence shown here is derived from an EMBL/GenBank/DDBJ whole genome shotgun (WGS) entry which is preliminary data.</text>
</comment>
<proteinExistence type="predicted"/>
<reference evidence="2 3" key="1">
    <citation type="submission" date="2020-04" db="EMBL/GenBank/DDBJ databases">
        <title>Description of novel Gluconacetobacter.</title>
        <authorList>
            <person name="Sombolestani A."/>
        </authorList>
    </citation>
    <scope>NUCLEOTIDE SEQUENCE [LARGE SCALE GENOMIC DNA]</scope>
    <source>
        <strain evidence="2 3">LMG 27801</strain>
    </source>
</reference>
<dbReference type="Pfam" id="PF06527">
    <property type="entry name" value="TniQ"/>
    <property type="match status" value="1"/>
</dbReference>
<sequence length="341" mass="37212">MALRGLPIVPAPFRGEVLSSWLARLAARYDLRASHLLSHVGCDMPDARALDWCAAPRVDRALARVTGVSVQRLAGMRCGGAEAWLWDRPAPAWCRTCLQADLLAGGETWERRAWRSGATALCDRHGQLLEEACPCCGKRGTGCLFQSQEGRVRAHCATRDKPVSLWRQRPPPGLPWGLCLDPLMARAIAGLQRDLGRSLGGRPLQARWRGVTWAAELPALVGDILLMVVLTLGLRLQAAPPLWWLQQRADWRSDFSFTPAMVPLELAGGVLALAAIMLGDPDRFAVTDGRVAWSPSGIAQERQPCSVERFLAWLDPGVAGWGRRRLAGVGASNRIKGSFSP</sequence>
<evidence type="ECO:0000259" key="1">
    <source>
        <dbReference type="Pfam" id="PF06527"/>
    </source>
</evidence>
<gene>
    <name evidence="2" type="ORF">HLH36_18795</name>
</gene>
<evidence type="ECO:0000313" key="2">
    <source>
        <dbReference type="EMBL" id="MBB2170365.1"/>
    </source>
</evidence>
<dbReference type="RefSeq" id="WP_182987807.1">
    <property type="nucleotide sequence ID" value="NZ_JABEQD010000023.1"/>
</dbReference>
<dbReference type="EMBL" id="JABEQD010000023">
    <property type="protein sequence ID" value="MBB2170365.1"/>
    <property type="molecule type" value="Genomic_DNA"/>
</dbReference>
<keyword evidence="3" id="KW-1185">Reference proteome</keyword>
<organism evidence="2 3">
    <name type="scientific">Gluconacetobacter aggeris</name>
    <dbReference type="NCBI Taxonomy" id="1286186"/>
    <lineage>
        <taxon>Bacteria</taxon>
        <taxon>Pseudomonadati</taxon>
        <taxon>Pseudomonadota</taxon>
        <taxon>Alphaproteobacteria</taxon>
        <taxon>Acetobacterales</taxon>
        <taxon>Acetobacteraceae</taxon>
        <taxon>Gluconacetobacter</taxon>
    </lineage>
</organism>
<dbReference type="InterPro" id="IPR009492">
    <property type="entry name" value="TniQ"/>
</dbReference>
<name>A0A7W4IWI0_9PROT</name>
<dbReference type="Proteomes" id="UP000559860">
    <property type="component" value="Unassembled WGS sequence"/>
</dbReference>
<dbReference type="AlphaFoldDB" id="A0A7W4IWI0"/>
<evidence type="ECO:0000313" key="3">
    <source>
        <dbReference type="Proteomes" id="UP000559860"/>
    </source>
</evidence>
<accession>A0A7W4IWI0</accession>
<feature type="domain" description="TniQ" evidence="1">
    <location>
        <begin position="7"/>
        <end position="129"/>
    </location>
</feature>
<protein>
    <submittedName>
        <fullName evidence="2">TniQ family protein</fullName>
    </submittedName>
</protein>